<evidence type="ECO:0000256" key="4">
    <source>
        <dbReference type="ARBA" id="ARBA00012670"/>
    </source>
</evidence>
<organism evidence="10 11">
    <name type="scientific">Thelonectria olida</name>
    <dbReference type="NCBI Taxonomy" id="1576542"/>
    <lineage>
        <taxon>Eukaryota</taxon>
        <taxon>Fungi</taxon>
        <taxon>Dikarya</taxon>
        <taxon>Ascomycota</taxon>
        <taxon>Pezizomycotina</taxon>
        <taxon>Sordariomycetes</taxon>
        <taxon>Hypocreomycetidae</taxon>
        <taxon>Hypocreales</taxon>
        <taxon>Nectriaceae</taxon>
        <taxon>Thelonectria</taxon>
    </lineage>
</organism>
<evidence type="ECO:0000256" key="8">
    <source>
        <dbReference type="SAM" id="SignalP"/>
    </source>
</evidence>
<evidence type="ECO:0000256" key="5">
    <source>
        <dbReference type="ARBA" id="ARBA00022729"/>
    </source>
</evidence>
<accession>A0A9P9ANA6</accession>
<dbReference type="SUPFAM" id="SSF51445">
    <property type="entry name" value="(Trans)glycosidases"/>
    <property type="match status" value="1"/>
</dbReference>
<dbReference type="GO" id="GO:0046556">
    <property type="term" value="F:alpha-L-arabinofuranosidase activity"/>
    <property type="evidence" value="ECO:0007669"/>
    <property type="project" value="UniProtKB-EC"/>
</dbReference>
<evidence type="ECO:0000256" key="7">
    <source>
        <dbReference type="ARBA" id="ARBA00023180"/>
    </source>
</evidence>
<keyword evidence="6 10" id="KW-0378">Hydrolase</keyword>
<evidence type="ECO:0000259" key="9">
    <source>
        <dbReference type="SMART" id="SM00813"/>
    </source>
</evidence>
<evidence type="ECO:0000256" key="6">
    <source>
        <dbReference type="ARBA" id="ARBA00022801"/>
    </source>
</evidence>
<comment type="similarity">
    <text evidence="3">Belongs to the glycosyl hydrolase 51 family.</text>
</comment>
<gene>
    <name evidence="10" type="ORF">B0T10DRAFT_407740</name>
</gene>
<dbReference type="EMBL" id="JAGPYM010000016">
    <property type="protein sequence ID" value="KAH6886437.1"/>
    <property type="molecule type" value="Genomic_DNA"/>
</dbReference>
<dbReference type="Gene3D" id="2.60.40.1180">
    <property type="entry name" value="Golgi alpha-mannosidase II"/>
    <property type="match status" value="1"/>
</dbReference>
<feature type="chain" id="PRO_5040278776" description="non-reducing end alpha-L-arabinofuranosidase" evidence="8">
    <location>
        <begin position="20"/>
        <end position="666"/>
    </location>
</feature>
<dbReference type="Gene3D" id="3.20.20.80">
    <property type="entry name" value="Glycosidases"/>
    <property type="match status" value="1"/>
</dbReference>
<dbReference type="InterPro" id="IPR010720">
    <property type="entry name" value="Alpha-L-AF_C"/>
</dbReference>
<dbReference type="PANTHER" id="PTHR31776:SF0">
    <property type="entry name" value="ALPHA-L-ARABINOFURANOSIDASE 1"/>
    <property type="match status" value="1"/>
</dbReference>
<sequence length="666" mass="73348">MVSFKSAFIAAVQIAATAAVDISVESSGGNATGKYHYGFLHEDICNSGDGGIYAELVRNRAFQYSDSYPVSLDGWRSINGANLTLNRLAVPLSDALPYSVKVKAGASSKKDKRIGLQNEGYWGMDVKRQKYTGSFWVRGAYKGYFTAELRSNFTSDVFGSVKVKSQAKKNDWVEHEFELVPKKDAPSSNNTLAITFDPKGAADGSLDFNLISLFPPTYKNRKNGLRKDIAEVLEGLHPTVLRFPGGNMLEGLTHSTYWDWKDSLGPLRNRTGFQGVWNYQQTHGLGLMEYLYWAEDMGLDIVVGLWAGLSLDGEVTPEDEFQAVIDDALNEIEFIRGPADSTWGSVRASLGHPEPFTLNYVEIGNEDWLAGYPGGWTSYKKYRLPLFTEAITAKYDDITIISSGATTDGNGIDLPSKTLGDYHPYRSPDALVDEFDRFDNDHAHIVGEVAAVHPNGGSGWNGNLMPFPWWIGAVGESVSLIGYERNADHVPGTFYAPVLRNMNRWQWAVTIVQFAADPAMTTRSTSWFVWELFAANPITRVLPATADFDPVFYVAGSNEDLGTLVWKGAVYNTTDSASVPVSVSFEGVKAGAKAELTVLTNNSEDPYAYNDPHTGVNIVETTKTVVEANKNGTFEFKLPELSVAVLSTELTTEKKARRSRGKTVYE</sequence>
<dbReference type="SMART" id="SM00813">
    <property type="entry name" value="Alpha-L-AF_C"/>
    <property type="match status" value="1"/>
</dbReference>
<dbReference type="Pfam" id="PF22848">
    <property type="entry name" value="ASD1_dom"/>
    <property type="match status" value="1"/>
</dbReference>
<comment type="pathway">
    <text evidence="2">Glycan metabolism; L-arabinan degradation.</text>
</comment>
<dbReference type="AlphaFoldDB" id="A0A9P9ANA6"/>
<dbReference type="EC" id="3.2.1.55" evidence="4"/>
<reference evidence="10 11" key="1">
    <citation type="journal article" date="2021" name="Nat. Commun.">
        <title>Genetic determinants of endophytism in the Arabidopsis root mycobiome.</title>
        <authorList>
            <person name="Mesny F."/>
            <person name="Miyauchi S."/>
            <person name="Thiergart T."/>
            <person name="Pickel B."/>
            <person name="Atanasova L."/>
            <person name="Karlsson M."/>
            <person name="Huettel B."/>
            <person name="Barry K.W."/>
            <person name="Haridas S."/>
            <person name="Chen C."/>
            <person name="Bauer D."/>
            <person name="Andreopoulos W."/>
            <person name="Pangilinan J."/>
            <person name="LaButti K."/>
            <person name="Riley R."/>
            <person name="Lipzen A."/>
            <person name="Clum A."/>
            <person name="Drula E."/>
            <person name="Henrissat B."/>
            <person name="Kohler A."/>
            <person name="Grigoriev I.V."/>
            <person name="Martin F.M."/>
            <person name="Hacquard S."/>
        </authorList>
    </citation>
    <scope>NUCLEOTIDE SEQUENCE [LARGE SCALE GENOMIC DNA]</scope>
    <source>
        <strain evidence="10 11">MPI-CAGE-CH-0241</strain>
    </source>
</reference>
<evidence type="ECO:0000313" key="10">
    <source>
        <dbReference type="EMBL" id="KAH6886437.1"/>
    </source>
</evidence>
<dbReference type="InterPro" id="IPR055235">
    <property type="entry name" value="ASD1_cat"/>
</dbReference>
<dbReference type="OrthoDB" id="406864at2759"/>
<evidence type="ECO:0000256" key="1">
    <source>
        <dbReference type="ARBA" id="ARBA00001462"/>
    </source>
</evidence>
<name>A0A9P9ANA6_9HYPO</name>
<dbReference type="Proteomes" id="UP000777438">
    <property type="component" value="Unassembled WGS sequence"/>
</dbReference>
<proteinExistence type="inferred from homology"/>
<dbReference type="Pfam" id="PF06964">
    <property type="entry name" value="Alpha-L-AF_C"/>
    <property type="match status" value="1"/>
</dbReference>
<keyword evidence="7" id="KW-0325">Glycoprotein</keyword>
<protein>
    <recommendedName>
        <fullName evidence="4">non-reducing end alpha-L-arabinofuranosidase</fullName>
        <ecNumber evidence="4">3.2.1.55</ecNumber>
    </recommendedName>
</protein>
<dbReference type="PANTHER" id="PTHR31776">
    <property type="entry name" value="ALPHA-L-ARABINOFURANOSIDASE 1"/>
    <property type="match status" value="1"/>
</dbReference>
<keyword evidence="5 8" id="KW-0732">Signal</keyword>
<dbReference type="InterPro" id="IPR013780">
    <property type="entry name" value="Glyco_hydro_b"/>
</dbReference>
<evidence type="ECO:0000256" key="2">
    <source>
        <dbReference type="ARBA" id="ARBA00004834"/>
    </source>
</evidence>
<evidence type="ECO:0000313" key="11">
    <source>
        <dbReference type="Proteomes" id="UP000777438"/>
    </source>
</evidence>
<dbReference type="GO" id="GO:0046373">
    <property type="term" value="P:L-arabinose metabolic process"/>
    <property type="evidence" value="ECO:0007669"/>
    <property type="project" value="InterPro"/>
</dbReference>
<comment type="caution">
    <text evidence="10">The sequence shown here is derived from an EMBL/GenBank/DDBJ whole genome shotgun (WGS) entry which is preliminary data.</text>
</comment>
<feature type="domain" description="Alpha-L-arabinofuranosidase C-terminal" evidence="9">
    <location>
        <begin position="469"/>
        <end position="642"/>
    </location>
</feature>
<evidence type="ECO:0000256" key="3">
    <source>
        <dbReference type="ARBA" id="ARBA00007186"/>
    </source>
</evidence>
<feature type="signal peptide" evidence="8">
    <location>
        <begin position="1"/>
        <end position="19"/>
    </location>
</feature>
<dbReference type="InterPro" id="IPR051563">
    <property type="entry name" value="Glycosyl_Hydrolase_51"/>
</dbReference>
<keyword evidence="11" id="KW-1185">Reference proteome</keyword>
<dbReference type="InterPro" id="IPR017853">
    <property type="entry name" value="GH"/>
</dbReference>
<comment type="catalytic activity">
    <reaction evidence="1">
        <text>Hydrolysis of terminal non-reducing alpha-L-arabinofuranoside residues in alpha-L-arabinosides.</text>
        <dbReference type="EC" id="3.2.1.55"/>
    </reaction>
</comment>